<feature type="domain" description="AB hydrolase-1" evidence="4">
    <location>
        <begin position="16"/>
        <end position="245"/>
    </location>
</feature>
<proteinExistence type="inferred from homology"/>
<keyword evidence="2" id="KW-0719">Serine esterase</keyword>
<organism evidence="5 6">
    <name type="scientific">Mycoplasmoides fastidiosum</name>
    <dbReference type="NCBI Taxonomy" id="92758"/>
    <lineage>
        <taxon>Bacteria</taxon>
        <taxon>Bacillati</taxon>
        <taxon>Mycoplasmatota</taxon>
        <taxon>Mycoplasmoidales</taxon>
        <taxon>Mycoplasmoidaceae</taxon>
        <taxon>Mycoplasmoides</taxon>
    </lineage>
</organism>
<keyword evidence="3" id="KW-0378">Hydrolase</keyword>
<dbReference type="Proteomes" id="UP001240643">
    <property type="component" value="Unassembled WGS sequence"/>
</dbReference>
<comment type="caution">
    <text evidence="5">The sequence shown here is derived from an EMBL/GenBank/DDBJ whole genome shotgun (WGS) entry which is preliminary data.</text>
</comment>
<evidence type="ECO:0000256" key="3">
    <source>
        <dbReference type="ARBA" id="ARBA00022801"/>
    </source>
</evidence>
<protein>
    <submittedName>
        <fullName evidence="5">Pimeloyl-ACP methyl ester carboxylesterase</fullName>
    </submittedName>
</protein>
<comment type="similarity">
    <text evidence="1">Belongs to the lipase/esterase LIP3/BchO family.</text>
</comment>
<evidence type="ECO:0000313" key="6">
    <source>
        <dbReference type="Proteomes" id="UP001240643"/>
    </source>
</evidence>
<dbReference type="InterPro" id="IPR029058">
    <property type="entry name" value="AB_hydrolase_fold"/>
</dbReference>
<evidence type="ECO:0000313" key="5">
    <source>
        <dbReference type="EMBL" id="MDQ0513834.1"/>
    </source>
</evidence>
<dbReference type="InterPro" id="IPR000073">
    <property type="entry name" value="AB_hydrolase_1"/>
</dbReference>
<accession>A0ABU0LYS3</accession>
<dbReference type="RefSeq" id="WP_256547470.1">
    <property type="nucleotide sequence ID" value="NZ_CP101809.1"/>
</dbReference>
<sequence>MANFDFHFKNNQKPENPILFIHGFWSSYKAAFGLLNLITDNDFYGLNLPGHGSPIRTRPLDFEQLIEATIEFIQFQNLKNISIIAHSMGGGVAAVVSSRVPNLIKNVTLISPLVPAEKLKNRDWEEYFFADTFEKYRFLYESLYAKGKESTSNPAFLRGLQRRFEIEGRHNSHMLDLYHSLKSDATFAEILVGYQKNSLPFFVITGEKDPICPSDILREFFNTYVKDLQFVELNNIAHVAMIEDPETVYQLFMKFNNSNINYE</sequence>
<dbReference type="PANTHER" id="PTHR43798">
    <property type="entry name" value="MONOACYLGLYCEROL LIPASE"/>
    <property type="match status" value="1"/>
</dbReference>
<dbReference type="Gene3D" id="3.40.50.1820">
    <property type="entry name" value="alpha/beta hydrolase"/>
    <property type="match status" value="1"/>
</dbReference>
<gene>
    <name evidence="5" type="ORF">J2Z62_000272</name>
</gene>
<evidence type="ECO:0000256" key="1">
    <source>
        <dbReference type="ARBA" id="ARBA00006989"/>
    </source>
</evidence>
<dbReference type="PANTHER" id="PTHR43798:SF33">
    <property type="entry name" value="HYDROLASE, PUTATIVE (AFU_ORTHOLOGUE AFUA_2G14860)-RELATED"/>
    <property type="match status" value="1"/>
</dbReference>
<dbReference type="InterPro" id="IPR050266">
    <property type="entry name" value="AB_hydrolase_sf"/>
</dbReference>
<dbReference type="Pfam" id="PF00561">
    <property type="entry name" value="Abhydrolase_1"/>
    <property type="match status" value="1"/>
</dbReference>
<evidence type="ECO:0000256" key="2">
    <source>
        <dbReference type="ARBA" id="ARBA00022487"/>
    </source>
</evidence>
<reference evidence="5" key="1">
    <citation type="submission" date="2023-07" db="EMBL/GenBank/DDBJ databases">
        <title>Genomic Encyclopedia of Type Strains, Phase IV (KMG-IV): sequencing the most valuable type-strain genomes for metagenomic binning, comparative biology and taxonomic classification.</title>
        <authorList>
            <person name="Goeker M."/>
        </authorList>
    </citation>
    <scope>NUCLEOTIDE SEQUENCE [LARGE SCALE GENOMIC DNA]</scope>
    <source>
        <strain evidence="5">DSM 21204</strain>
    </source>
</reference>
<keyword evidence="6" id="KW-1185">Reference proteome</keyword>
<evidence type="ECO:0000259" key="4">
    <source>
        <dbReference type="Pfam" id="PF00561"/>
    </source>
</evidence>
<dbReference type="EMBL" id="JAUSWO010000001">
    <property type="protein sequence ID" value="MDQ0513834.1"/>
    <property type="molecule type" value="Genomic_DNA"/>
</dbReference>
<dbReference type="SUPFAM" id="SSF53474">
    <property type="entry name" value="alpha/beta-Hydrolases"/>
    <property type="match status" value="1"/>
</dbReference>
<name>A0ABU0LYS3_9BACT</name>